<protein>
    <recommendedName>
        <fullName evidence="1">Tetrapyrrole biosynthesis uroporphyrinogen III synthase domain-containing protein</fullName>
    </recommendedName>
</protein>
<evidence type="ECO:0000259" key="1">
    <source>
        <dbReference type="Pfam" id="PF02602"/>
    </source>
</evidence>
<proteinExistence type="predicted"/>
<dbReference type="Gene3D" id="3.40.50.10090">
    <property type="match status" value="2"/>
</dbReference>
<sequence length="231" mass="24767">MLLAITRLAEKGSADAALCKKYGHECRIVSPLRAEIRSSTIQTFVLAAADGEFDAIFFTSALPAQKIAPLLHPDITKNSRVIAIGPQTAKVLHDAGIAAETLPTFYSRDFVPYLGEWISGKRIGIPRADVPNPGLINAIEDAGGMAFEYRCYGLEPTNELLNFDEVDAVLFTSANSYKMALLPPMQNILPIAIGDITADAMRAGGVEPKIVGDGSLEGTLNALNTYLESSQ</sequence>
<dbReference type="GO" id="GO:0004852">
    <property type="term" value="F:uroporphyrinogen-III synthase activity"/>
    <property type="evidence" value="ECO:0007669"/>
    <property type="project" value="InterPro"/>
</dbReference>
<dbReference type="CDD" id="cd06578">
    <property type="entry name" value="HemD"/>
    <property type="match status" value="1"/>
</dbReference>
<evidence type="ECO:0000313" key="3">
    <source>
        <dbReference type="Proteomes" id="UP001273136"/>
    </source>
</evidence>
<dbReference type="Proteomes" id="UP001273136">
    <property type="component" value="Unassembled WGS sequence"/>
</dbReference>
<dbReference type="InterPro" id="IPR036108">
    <property type="entry name" value="4pyrrol_syn_uPrphyn_synt_sf"/>
</dbReference>
<dbReference type="InterPro" id="IPR039793">
    <property type="entry name" value="UROS/Hem4"/>
</dbReference>
<feature type="domain" description="Tetrapyrrole biosynthesis uroporphyrinogen III synthase" evidence="1">
    <location>
        <begin position="16"/>
        <end position="211"/>
    </location>
</feature>
<dbReference type="PANTHER" id="PTHR40082">
    <property type="entry name" value="BLR5956 PROTEIN"/>
    <property type="match status" value="1"/>
</dbReference>
<dbReference type="RefSeq" id="WP_338094393.1">
    <property type="nucleotide sequence ID" value="NZ_JAWDKA010000006.1"/>
</dbReference>
<reference evidence="2" key="1">
    <citation type="submission" date="2023-06" db="EMBL/GenBank/DDBJ databases">
        <title>Genome sequence of Methancorpusculaceae sp. Ag1.</title>
        <authorList>
            <person name="Protasov E."/>
            <person name="Platt K."/>
            <person name="Poehlein A."/>
            <person name="Daniel R."/>
            <person name="Brune A."/>
        </authorList>
    </citation>
    <scope>NUCLEOTIDE SEQUENCE</scope>
    <source>
        <strain evidence="2">Ag1</strain>
    </source>
</reference>
<accession>A0AAE4MD15</accession>
<organism evidence="2 3">
    <name type="scientific">Methanorbis furvi</name>
    <dbReference type="NCBI Taxonomy" id="3028299"/>
    <lineage>
        <taxon>Archaea</taxon>
        <taxon>Methanobacteriati</taxon>
        <taxon>Methanobacteriota</taxon>
        <taxon>Stenosarchaea group</taxon>
        <taxon>Methanomicrobia</taxon>
        <taxon>Methanomicrobiales</taxon>
        <taxon>Methanocorpusculaceae</taxon>
        <taxon>Methanorbis</taxon>
    </lineage>
</organism>
<name>A0AAE4MD15_9EURY</name>
<comment type="caution">
    <text evidence="2">The sequence shown here is derived from an EMBL/GenBank/DDBJ whole genome shotgun (WGS) entry which is preliminary data.</text>
</comment>
<dbReference type="InterPro" id="IPR003754">
    <property type="entry name" value="4pyrrol_synth_uPrphyn_synth"/>
</dbReference>
<dbReference type="SUPFAM" id="SSF69618">
    <property type="entry name" value="HemD-like"/>
    <property type="match status" value="1"/>
</dbReference>
<evidence type="ECO:0000313" key="2">
    <source>
        <dbReference type="EMBL" id="MDV0441989.1"/>
    </source>
</evidence>
<dbReference type="Pfam" id="PF02602">
    <property type="entry name" value="HEM4"/>
    <property type="match status" value="1"/>
</dbReference>
<dbReference type="GO" id="GO:0006780">
    <property type="term" value="P:uroporphyrinogen III biosynthetic process"/>
    <property type="evidence" value="ECO:0007669"/>
    <property type="project" value="InterPro"/>
</dbReference>
<keyword evidence="3" id="KW-1185">Reference proteome</keyword>
<dbReference type="EMBL" id="JAWDKA010000006">
    <property type="protein sequence ID" value="MDV0441989.1"/>
    <property type="molecule type" value="Genomic_DNA"/>
</dbReference>
<dbReference type="PANTHER" id="PTHR40082:SF1">
    <property type="entry name" value="BLR5956 PROTEIN"/>
    <property type="match status" value="1"/>
</dbReference>
<gene>
    <name evidence="2" type="ORF">McpAg1_12080</name>
</gene>
<dbReference type="AlphaFoldDB" id="A0AAE4MD15"/>